<keyword evidence="1 4" id="KW-0489">Methyltransferase</keyword>
<gene>
    <name evidence="4" type="ORF">QBC35DRAFT_39783</name>
</gene>
<keyword evidence="2" id="KW-0808">Transferase</keyword>
<dbReference type="CDD" id="cd02440">
    <property type="entry name" value="AdoMet_MTases"/>
    <property type="match status" value="1"/>
</dbReference>
<name>A0AAN6WNB4_9PEZI</name>
<sequence>MAAVDPTTKTTYATTDWSHYQRGRPPYPPSLTSLILSYHAQAPNPGYTRLVDIGAGSGIASTPFIPSFKHIHISDPSPSNLSQARSFLASYSAERNLSPPVLEFSQSIGEEAHLHTGPAQADFVICATAAHFIDPDGLAKSIAAMLKPGGTMAVFSYWMPSFPGKTEKFEEAFAQVFDKLVLASLQAREPETKELSETRLANVVERRMTGEGVLDSLPAPGEWFEGVERVYVNAKKGDIPLRGLFQKFAPKGKTVGGKSRVEQGEKEVRYESGRDEEAEGWEFEVDKGWLGNFFDTIRPEGDVDLGEEAKKAMDEWEAVFEKESEGGRVVIRWPAYVVLARRK</sequence>
<reference evidence="4" key="1">
    <citation type="journal article" date="2023" name="Mol. Phylogenet. Evol.">
        <title>Genome-scale phylogeny and comparative genomics of the fungal order Sordariales.</title>
        <authorList>
            <person name="Hensen N."/>
            <person name="Bonometti L."/>
            <person name="Westerberg I."/>
            <person name="Brannstrom I.O."/>
            <person name="Guillou S."/>
            <person name="Cros-Aarteil S."/>
            <person name="Calhoun S."/>
            <person name="Haridas S."/>
            <person name="Kuo A."/>
            <person name="Mondo S."/>
            <person name="Pangilinan J."/>
            <person name="Riley R."/>
            <person name="LaButti K."/>
            <person name="Andreopoulos B."/>
            <person name="Lipzen A."/>
            <person name="Chen C."/>
            <person name="Yan M."/>
            <person name="Daum C."/>
            <person name="Ng V."/>
            <person name="Clum A."/>
            <person name="Steindorff A."/>
            <person name="Ohm R.A."/>
            <person name="Martin F."/>
            <person name="Silar P."/>
            <person name="Natvig D.O."/>
            <person name="Lalanne C."/>
            <person name="Gautier V."/>
            <person name="Ament-Velasquez S.L."/>
            <person name="Kruys A."/>
            <person name="Hutchinson M.I."/>
            <person name="Powell A.J."/>
            <person name="Barry K."/>
            <person name="Miller A.N."/>
            <person name="Grigoriev I.V."/>
            <person name="Debuchy R."/>
            <person name="Gladieux P."/>
            <person name="Hiltunen Thoren M."/>
            <person name="Johannesson H."/>
        </authorList>
    </citation>
    <scope>NUCLEOTIDE SEQUENCE</scope>
    <source>
        <strain evidence="4">PSN309</strain>
    </source>
</reference>
<dbReference type="InterPro" id="IPR013217">
    <property type="entry name" value="Methyltransf_12"/>
</dbReference>
<organism evidence="4 5">
    <name type="scientific">Podospora australis</name>
    <dbReference type="NCBI Taxonomy" id="1536484"/>
    <lineage>
        <taxon>Eukaryota</taxon>
        <taxon>Fungi</taxon>
        <taxon>Dikarya</taxon>
        <taxon>Ascomycota</taxon>
        <taxon>Pezizomycotina</taxon>
        <taxon>Sordariomycetes</taxon>
        <taxon>Sordariomycetidae</taxon>
        <taxon>Sordariales</taxon>
        <taxon>Podosporaceae</taxon>
        <taxon>Podospora</taxon>
    </lineage>
</organism>
<dbReference type="Proteomes" id="UP001302126">
    <property type="component" value="Unassembled WGS sequence"/>
</dbReference>
<evidence type="ECO:0000313" key="4">
    <source>
        <dbReference type="EMBL" id="KAK4184783.1"/>
    </source>
</evidence>
<proteinExistence type="predicted"/>
<accession>A0AAN6WNB4</accession>
<protein>
    <submittedName>
        <fullName evidence="4">S-adenosyl-L-methionine-dependent methyltransferase</fullName>
    </submittedName>
</protein>
<evidence type="ECO:0000313" key="5">
    <source>
        <dbReference type="Proteomes" id="UP001302126"/>
    </source>
</evidence>
<dbReference type="PANTHER" id="PTHR44942:SF4">
    <property type="entry name" value="METHYLTRANSFERASE TYPE 11 DOMAIN-CONTAINING PROTEIN"/>
    <property type="match status" value="1"/>
</dbReference>
<dbReference type="AlphaFoldDB" id="A0AAN6WNB4"/>
<evidence type="ECO:0000256" key="2">
    <source>
        <dbReference type="ARBA" id="ARBA00022679"/>
    </source>
</evidence>
<dbReference type="InterPro" id="IPR051052">
    <property type="entry name" value="Diverse_substrate_MTase"/>
</dbReference>
<dbReference type="SUPFAM" id="SSF53335">
    <property type="entry name" value="S-adenosyl-L-methionine-dependent methyltransferases"/>
    <property type="match status" value="1"/>
</dbReference>
<comment type="caution">
    <text evidence="4">The sequence shown here is derived from an EMBL/GenBank/DDBJ whole genome shotgun (WGS) entry which is preliminary data.</text>
</comment>
<dbReference type="PANTHER" id="PTHR44942">
    <property type="entry name" value="METHYLTRANSF_11 DOMAIN-CONTAINING PROTEIN"/>
    <property type="match status" value="1"/>
</dbReference>
<feature type="domain" description="Methyltransferase type 12" evidence="3">
    <location>
        <begin position="51"/>
        <end position="151"/>
    </location>
</feature>
<dbReference type="GO" id="GO:0032259">
    <property type="term" value="P:methylation"/>
    <property type="evidence" value="ECO:0007669"/>
    <property type="project" value="UniProtKB-KW"/>
</dbReference>
<dbReference type="GO" id="GO:0008168">
    <property type="term" value="F:methyltransferase activity"/>
    <property type="evidence" value="ECO:0007669"/>
    <property type="project" value="UniProtKB-KW"/>
</dbReference>
<dbReference type="InterPro" id="IPR029063">
    <property type="entry name" value="SAM-dependent_MTases_sf"/>
</dbReference>
<dbReference type="Gene3D" id="3.40.50.150">
    <property type="entry name" value="Vaccinia Virus protein VP39"/>
    <property type="match status" value="1"/>
</dbReference>
<dbReference type="Pfam" id="PF08242">
    <property type="entry name" value="Methyltransf_12"/>
    <property type="match status" value="1"/>
</dbReference>
<evidence type="ECO:0000256" key="1">
    <source>
        <dbReference type="ARBA" id="ARBA00022603"/>
    </source>
</evidence>
<keyword evidence="5" id="KW-1185">Reference proteome</keyword>
<dbReference type="EMBL" id="MU864474">
    <property type="protein sequence ID" value="KAK4184783.1"/>
    <property type="molecule type" value="Genomic_DNA"/>
</dbReference>
<reference evidence="4" key="2">
    <citation type="submission" date="2023-05" db="EMBL/GenBank/DDBJ databases">
        <authorList>
            <consortium name="Lawrence Berkeley National Laboratory"/>
            <person name="Steindorff A."/>
            <person name="Hensen N."/>
            <person name="Bonometti L."/>
            <person name="Westerberg I."/>
            <person name="Brannstrom I.O."/>
            <person name="Guillou S."/>
            <person name="Cros-Aarteil S."/>
            <person name="Calhoun S."/>
            <person name="Haridas S."/>
            <person name="Kuo A."/>
            <person name="Mondo S."/>
            <person name="Pangilinan J."/>
            <person name="Riley R."/>
            <person name="Labutti K."/>
            <person name="Andreopoulos B."/>
            <person name="Lipzen A."/>
            <person name="Chen C."/>
            <person name="Yanf M."/>
            <person name="Daum C."/>
            <person name="Ng V."/>
            <person name="Clum A."/>
            <person name="Ohm R."/>
            <person name="Martin F."/>
            <person name="Silar P."/>
            <person name="Natvig D."/>
            <person name="Lalanne C."/>
            <person name="Gautier V."/>
            <person name="Ament-Velasquez S.L."/>
            <person name="Kruys A."/>
            <person name="Hutchinson M.I."/>
            <person name="Powell A.J."/>
            <person name="Barry K."/>
            <person name="Miller A.N."/>
            <person name="Grigoriev I.V."/>
            <person name="Debuchy R."/>
            <person name="Gladieux P."/>
            <person name="Thoren M.H."/>
            <person name="Johannesson H."/>
        </authorList>
    </citation>
    <scope>NUCLEOTIDE SEQUENCE</scope>
    <source>
        <strain evidence="4">PSN309</strain>
    </source>
</reference>
<evidence type="ECO:0000259" key="3">
    <source>
        <dbReference type="Pfam" id="PF08242"/>
    </source>
</evidence>